<sequence length="78" mass="8475">MFVHFALSLLVQRFVTANEFKVPDGGYKFVAGEPTTITWDPTTPNGTVTLELLWGSIVSSADSDEIDCGSPTYTDTES</sequence>
<dbReference type="Pfam" id="PF10342">
    <property type="entry name" value="Kre9_KNH"/>
    <property type="match status" value="1"/>
</dbReference>
<keyword evidence="1 2" id="KW-0732">Signal</keyword>
<evidence type="ECO:0000259" key="3">
    <source>
        <dbReference type="Pfam" id="PF10342"/>
    </source>
</evidence>
<gene>
    <name evidence="4" type="ORF">BJX63DRAFT_411182</name>
</gene>
<name>A0ABR4GX75_9EURO</name>
<evidence type="ECO:0000256" key="1">
    <source>
        <dbReference type="ARBA" id="ARBA00022729"/>
    </source>
</evidence>
<reference evidence="4 5" key="1">
    <citation type="submission" date="2024-07" db="EMBL/GenBank/DDBJ databases">
        <title>Section-level genome sequencing and comparative genomics of Aspergillus sections Usti and Cavernicolus.</title>
        <authorList>
            <consortium name="Lawrence Berkeley National Laboratory"/>
            <person name="Nybo J.L."/>
            <person name="Vesth T.C."/>
            <person name="Theobald S."/>
            <person name="Frisvad J.C."/>
            <person name="Larsen T.O."/>
            <person name="Kjaerboelling I."/>
            <person name="Rothschild-Mancinelli K."/>
            <person name="Lyhne E.K."/>
            <person name="Kogle M.E."/>
            <person name="Barry K."/>
            <person name="Clum A."/>
            <person name="Na H."/>
            <person name="Ledsgaard L."/>
            <person name="Lin J."/>
            <person name="Lipzen A."/>
            <person name="Kuo A."/>
            <person name="Riley R."/>
            <person name="Mondo S."/>
            <person name="Labutti K."/>
            <person name="Haridas S."/>
            <person name="Pangalinan J."/>
            <person name="Salamov A.A."/>
            <person name="Simmons B.A."/>
            <person name="Magnuson J.K."/>
            <person name="Chen J."/>
            <person name="Drula E."/>
            <person name="Henrissat B."/>
            <person name="Wiebenga A."/>
            <person name="Lubbers R.J."/>
            <person name="Gomes A.C."/>
            <person name="Makela M.R."/>
            <person name="Stajich J."/>
            <person name="Grigoriev I.V."/>
            <person name="Mortensen U.H."/>
            <person name="De Vries R.P."/>
            <person name="Baker S.E."/>
            <person name="Andersen M.R."/>
        </authorList>
    </citation>
    <scope>NUCLEOTIDE SEQUENCE [LARGE SCALE GENOMIC DNA]</scope>
    <source>
        <strain evidence="4 5">CBS 588.65</strain>
    </source>
</reference>
<feature type="signal peptide" evidence="2">
    <location>
        <begin position="1"/>
        <end position="17"/>
    </location>
</feature>
<feature type="chain" id="PRO_5045477876" description="Yeast cell wall synthesis Kre9/Knh1-like N-terminal domain-containing protein" evidence="2">
    <location>
        <begin position="18"/>
        <end position="78"/>
    </location>
</feature>
<organism evidence="4 5">
    <name type="scientific">Aspergillus granulosus</name>
    <dbReference type="NCBI Taxonomy" id="176169"/>
    <lineage>
        <taxon>Eukaryota</taxon>
        <taxon>Fungi</taxon>
        <taxon>Dikarya</taxon>
        <taxon>Ascomycota</taxon>
        <taxon>Pezizomycotina</taxon>
        <taxon>Eurotiomycetes</taxon>
        <taxon>Eurotiomycetidae</taxon>
        <taxon>Eurotiales</taxon>
        <taxon>Aspergillaceae</taxon>
        <taxon>Aspergillus</taxon>
        <taxon>Aspergillus subgen. Nidulantes</taxon>
    </lineage>
</organism>
<dbReference type="EMBL" id="JBFXLT010000130">
    <property type="protein sequence ID" value="KAL2807796.1"/>
    <property type="molecule type" value="Genomic_DNA"/>
</dbReference>
<evidence type="ECO:0000313" key="5">
    <source>
        <dbReference type="Proteomes" id="UP001610334"/>
    </source>
</evidence>
<dbReference type="InterPro" id="IPR018466">
    <property type="entry name" value="Kre9/Knh1-like_N"/>
</dbReference>
<dbReference type="Proteomes" id="UP001610334">
    <property type="component" value="Unassembled WGS sequence"/>
</dbReference>
<accession>A0ABR4GX75</accession>
<feature type="domain" description="Yeast cell wall synthesis Kre9/Knh1-like N-terminal" evidence="3">
    <location>
        <begin position="23"/>
        <end position="57"/>
    </location>
</feature>
<comment type="caution">
    <text evidence="4">The sequence shown here is derived from an EMBL/GenBank/DDBJ whole genome shotgun (WGS) entry which is preliminary data.</text>
</comment>
<evidence type="ECO:0000313" key="4">
    <source>
        <dbReference type="EMBL" id="KAL2807796.1"/>
    </source>
</evidence>
<keyword evidence="5" id="KW-1185">Reference proteome</keyword>
<proteinExistence type="predicted"/>
<protein>
    <recommendedName>
        <fullName evidence="3">Yeast cell wall synthesis Kre9/Knh1-like N-terminal domain-containing protein</fullName>
    </recommendedName>
</protein>
<evidence type="ECO:0000256" key="2">
    <source>
        <dbReference type="SAM" id="SignalP"/>
    </source>
</evidence>